<evidence type="ECO:0000259" key="4">
    <source>
        <dbReference type="Pfam" id="PF01568"/>
    </source>
</evidence>
<dbReference type="GO" id="GO:0003954">
    <property type="term" value="F:NADH dehydrogenase activity"/>
    <property type="evidence" value="ECO:0007669"/>
    <property type="project" value="TreeGrafter"/>
</dbReference>
<dbReference type="PANTHER" id="PTHR43105">
    <property type="entry name" value="RESPIRATORY NITRATE REDUCTASE"/>
    <property type="match status" value="1"/>
</dbReference>
<dbReference type="SUPFAM" id="SSF53706">
    <property type="entry name" value="Formate dehydrogenase/DMSO reductase, domains 1-3"/>
    <property type="match status" value="1"/>
</dbReference>
<keyword evidence="2" id="KW-0408">Iron</keyword>
<dbReference type="GO" id="GO:0043546">
    <property type="term" value="F:molybdopterin cofactor binding"/>
    <property type="evidence" value="ECO:0007669"/>
    <property type="project" value="InterPro"/>
</dbReference>
<comment type="caution">
    <text evidence="5">The sequence shown here is derived from an EMBL/GenBank/DDBJ whole genome shotgun (WGS) entry which is preliminary data.</text>
</comment>
<dbReference type="GO" id="GO:0046872">
    <property type="term" value="F:metal ion binding"/>
    <property type="evidence" value="ECO:0007669"/>
    <property type="project" value="UniProtKB-KW"/>
</dbReference>
<dbReference type="Proteomes" id="UP000886339">
    <property type="component" value="Unassembled WGS sequence"/>
</dbReference>
<dbReference type="EMBL" id="DRLF01000423">
    <property type="protein sequence ID" value="HEC07633.1"/>
    <property type="molecule type" value="Genomic_DNA"/>
</dbReference>
<feature type="non-terminal residue" evidence="5">
    <location>
        <position position="1"/>
    </location>
</feature>
<dbReference type="InterPro" id="IPR006657">
    <property type="entry name" value="MoPterin_dinucl-bd_dom"/>
</dbReference>
<dbReference type="GO" id="GO:0016020">
    <property type="term" value="C:membrane"/>
    <property type="evidence" value="ECO:0007669"/>
    <property type="project" value="TreeGrafter"/>
</dbReference>
<feature type="domain" description="Molybdopterin dinucleotide-binding" evidence="4">
    <location>
        <begin position="176"/>
        <end position="233"/>
    </location>
</feature>
<keyword evidence="3" id="KW-0411">Iron-sulfur</keyword>
<dbReference type="Pfam" id="PF01568">
    <property type="entry name" value="Molydop_binding"/>
    <property type="match status" value="1"/>
</dbReference>
<dbReference type="PANTHER" id="PTHR43105:SF10">
    <property type="entry name" value="NADH-QUINONE OXIDOREDUCTASE SUBUNIT G"/>
    <property type="match status" value="1"/>
</dbReference>
<sequence length="340" mass="39432">TWGEEDFVRANGERRIRLYSKFYDAPGDAKPDWWIVSQLAQRLGFDGYDWKNSNEVCEESSRFSRGNRKAYHMIKVAAHKEGKTLHEKLREMGTTGIQGPTFYNYKTGELTGSVRLHDTEMTPEMIEAEGRTQGANMVNKKMTHFNSQTGKINIQKHPWSLFSDYWEWMSPKKDELWHTNGRINEIWQSGFDDVQRRSYIARRWPENWTEIHPDDAKARGIESGDKILLYSDRVPHFRQTIKGVHSSDFNFAELLKNGWIDLNKAAVEAVAIVTPHVKKGTMYSYFLNTNQPSNALQGQVPDQISGNYNYKMGVARVRKIGESKYKHEFTHMSFAPRNVV</sequence>
<dbReference type="InterPro" id="IPR009010">
    <property type="entry name" value="Asp_de-COase-like_dom_sf"/>
</dbReference>
<dbReference type="Gene3D" id="3.30.200.200">
    <property type="match status" value="1"/>
</dbReference>
<dbReference type="Gene3D" id="2.40.40.20">
    <property type="match status" value="1"/>
</dbReference>
<evidence type="ECO:0000256" key="3">
    <source>
        <dbReference type="ARBA" id="ARBA00023014"/>
    </source>
</evidence>
<accession>A0A831S0J7</accession>
<dbReference type="Gene3D" id="3.40.50.740">
    <property type="match status" value="1"/>
</dbReference>
<dbReference type="InterPro" id="IPR050123">
    <property type="entry name" value="Prok_molybdopt-oxidoreductase"/>
</dbReference>
<dbReference type="GO" id="GO:0051536">
    <property type="term" value="F:iron-sulfur cluster binding"/>
    <property type="evidence" value="ECO:0007669"/>
    <property type="project" value="UniProtKB-KW"/>
</dbReference>
<reference evidence="5" key="1">
    <citation type="journal article" date="2020" name="mSystems">
        <title>Genome- and Community-Level Interaction Insights into Carbon Utilization and Element Cycling Functions of Hydrothermarchaeota in Hydrothermal Sediment.</title>
        <authorList>
            <person name="Zhou Z."/>
            <person name="Liu Y."/>
            <person name="Xu W."/>
            <person name="Pan J."/>
            <person name="Luo Z.H."/>
            <person name="Li M."/>
        </authorList>
    </citation>
    <scope>NUCLEOTIDE SEQUENCE [LARGE SCALE GENOMIC DNA]</scope>
    <source>
        <strain evidence="5">HyVt-458</strain>
    </source>
</reference>
<dbReference type="SUPFAM" id="SSF50692">
    <property type="entry name" value="ADC-like"/>
    <property type="match status" value="1"/>
</dbReference>
<protein>
    <submittedName>
        <fullName evidence="5">Arsenite oxidase large subunit</fullName>
    </submittedName>
</protein>
<organism evidence="5">
    <name type="scientific">Thiolapillus brandeum</name>
    <dbReference type="NCBI Taxonomy" id="1076588"/>
    <lineage>
        <taxon>Bacteria</taxon>
        <taxon>Pseudomonadati</taxon>
        <taxon>Pseudomonadota</taxon>
        <taxon>Gammaproteobacteria</taxon>
        <taxon>Chromatiales</taxon>
        <taxon>Sedimenticolaceae</taxon>
        <taxon>Thiolapillus</taxon>
    </lineage>
</organism>
<evidence type="ECO:0000256" key="2">
    <source>
        <dbReference type="ARBA" id="ARBA00023004"/>
    </source>
</evidence>
<evidence type="ECO:0000256" key="1">
    <source>
        <dbReference type="ARBA" id="ARBA00022723"/>
    </source>
</evidence>
<name>A0A831S0J7_9GAMM</name>
<dbReference type="AlphaFoldDB" id="A0A831S0J7"/>
<gene>
    <name evidence="5" type="ORF">ENJ12_12315</name>
</gene>
<proteinExistence type="predicted"/>
<dbReference type="GO" id="GO:1990204">
    <property type="term" value="C:oxidoreductase complex"/>
    <property type="evidence" value="ECO:0007669"/>
    <property type="project" value="UniProtKB-ARBA"/>
</dbReference>
<evidence type="ECO:0000313" key="5">
    <source>
        <dbReference type="EMBL" id="HEC07633.1"/>
    </source>
</evidence>
<keyword evidence="1" id="KW-0479">Metal-binding</keyword>
<dbReference type="GO" id="GO:0022904">
    <property type="term" value="P:respiratory electron transport chain"/>
    <property type="evidence" value="ECO:0007669"/>
    <property type="project" value="TreeGrafter"/>
</dbReference>